<comment type="similarity">
    <text evidence="2 6">Belongs to the BI1 family.</text>
</comment>
<protein>
    <submittedName>
        <fullName evidence="7">Putative bax inhibitor 1 isoform X2</fullName>
    </submittedName>
</protein>
<dbReference type="PANTHER" id="PTHR23291:SF32">
    <property type="entry name" value="BAX INHIBITOR 1"/>
    <property type="match status" value="1"/>
</dbReference>
<gene>
    <name evidence="7" type="ORF">BSL78_03717</name>
</gene>
<name>A0A2G8LGH0_STIJA</name>
<dbReference type="Pfam" id="PF01027">
    <property type="entry name" value="Bax1-I"/>
    <property type="match status" value="1"/>
</dbReference>
<dbReference type="GO" id="GO:0019899">
    <property type="term" value="F:enzyme binding"/>
    <property type="evidence" value="ECO:0007669"/>
    <property type="project" value="TreeGrafter"/>
</dbReference>
<organism evidence="7 8">
    <name type="scientific">Stichopus japonicus</name>
    <name type="common">Sea cucumber</name>
    <dbReference type="NCBI Taxonomy" id="307972"/>
    <lineage>
        <taxon>Eukaryota</taxon>
        <taxon>Metazoa</taxon>
        <taxon>Echinodermata</taxon>
        <taxon>Eleutherozoa</taxon>
        <taxon>Echinozoa</taxon>
        <taxon>Holothuroidea</taxon>
        <taxon>Aspidochirotacea</taxon>
        <taxon>Aspidochirotida</taxon>
        <taxon>Stichopodidae</taxon>
        <taxon>Apostichopus</taxon>
    </lineage>
</organism>
<feature type="transmembrane region" description="Helical" evidence="6">
    <location>
        <begin position="116"/>
        <end position="138"/>
    </location>
</feature>
<evidence type="ECO:0000256" key="6">
    <source>
        <dbReference type="RuleBase" id="RU004379"/>
    </source>
</evidence>
<dbReference type="OrthoDB" id="1277691at2759"/>
<comment type="subcellular location">
    <subcellularLocation>
        <location evidence="1">Membrane</location>
        <topology evidence="1">Multi-pass membrane protein</topology>
    </subcellularLocation>
</comment>
<evidence type="ECO:0000256" key="1">
    <source>
        <dbReference type="ARBA" id="ARBA00004141"/>
    </source>
</evidence>
<keyword evidence="3 6" id="KW-0812">Transmembrane</keyword>
<evidence type="ECO:0000313" key="8">
    <source>
        <dbReference type="Proteomes" id="UP000230750"/>
    </source>
</evidence>
<feature type="transmembrane region" description="Helical" evidence="6">
    <location>
        <begin position="89"/>
        <end position="109"/>
    </location>
</feature>
<evidence type="ECO:0000256" key="2">
    <source>
        <dbReference type="ARBA" id="ARBA00010350"/>
    </source>
</evidence>
<dbReference type="GO" id="GO:0031966">
    <property type="term" value="C:mitochondrial membrane"/>
    <property type="evidence" value="ECO:0007669"/>
    <property type="project" value="TreeGrafter"/>
</dbReference>
<keyword evidence="5 6" id="KW-0472">Membrane</keyword>
<evidence type="ECO:0000256" key="3">
    <source>
        <dbReference type="ARBA" id="ARBA00022692"/>
    </source>
</evidence>
<feature type="transmembrane region" description="Helical" evidence="6">
    <location>
        <begin position="61"/>
        <end position="83"/>
    </location>
</feature>
<keyword evidence="8" id="KW-1185">Reference proteome</keyword>
<dbReference type="EMBL" id="MRZV01000085">
    <property type="protein sequence ID" value="PIK59346.1"/>
    <property type="molecule type" value="Genomic_DNA"/>
</dbReference>
<comment type="caution">
    <text evidence="7">The sequence shown here is derived from an EMBL/GenBank/DDBJ whole genome shotgun (WGS) entry which is preliminary data.</text>
</comment>
<reference evidence="7 8" key="1">
    <citation type="journal article" date="2017" name="PLoS Biol.">
        <title>The sea cucumber genome provides insights into morphological evolution and visceral regeneration.</title>
        <authorList>
            <person name="Zhang X."/>
            <person name="Sun L."/>
            <person name="Yuan J."/>
            <person name="Sun Y."/>
            <person name="Gao Y."/>
            <person name="Zhang L."/>
            <person name="Li S."/>
            <person name="Dai H."/>
            <person name="Hamel J.F."/>
            <person name="Liu C."/>
            <person name="Yu Y."/>
            <person name="Liu S."/>
            <person name="Lin W."/>
            <person name="Guo K."/>
            <person name="Jin S."/>
            <person name="Xu P."/>
            <person name="Storey K.B."/>
            <person name="Huan P."/>
            <person name="Zhang T."/>
            <person name="Zhou Y."/>
            <person name="Zhang J."/>
            <person name="Lin C."/>
            <person name="Li X."/>
            <person name="Xing L."/>
            <person name="Huo D."/>
            <person name="Sun M."/>
            <person name="Wang L."/>
            <person name="Mercier A."/>
            <person name="Li F."/>
            <person name="Yang H."/>
            <person name="Xiang J."/>
        </authorList>
    </citation>
    <scope>NUCLEOTIDE SEQUENCE [LARGE SCALE GENOMIC DNA]</scope>
    <source>
        <strain evidence="7">Shaxun</strain>
        <tissue evidence="7">Muscle</tissue>
    </source>
</reference>
<dbReference type="GO" id="GO:0034620">
    <property type="term" value="P:cellular response to unfolded protein"/>
    <property type="evidence" value="ECO:0007669"/>
    <property type="project" value="TreeGrafter"/>
</dbReference>
<feature type="transmembrane region" description="Helical" evidence="6">
    <location>
        <begin position="29"/>
        <end position="49"/>
    </location>
</feature>
<evidence type="ECO:0000256" key="4">
    <source>
        <dbReference type="ARBA" id="ARBA00022989"/>
    </source>
</evidence>
<dbReference type="STRING" id="307972.A0A2G8LGH0"/>
<feature type="transmembrane region" description="Helical" evidence="6">
    <location>
        <begin position="150"/>
        <end position="169"/>
    </location>
</feature>
<dbReference type="CDD" id="cd10430">
    <property type="entry name" value="BI-1"/>
    <property type="match status" value="1"/>
</dbReference>
<evidence type="ECO:0000256" key="5">
    <source>
        <dbReference type="ARBA" id="ARBA00023136"/>
    </source>
</evidence>
<dbReference type="GO" id="GO:2001234">
    <property type="term" value="P:negative regulation of apoptotic signaling pathway"/>
    <property type="evidence" value="ECO:0007669"/>
    <property type="project" value="TreeGrafter"/>
</dbReference>
<keyword evidence="4 6" id="KW-1133">Transmembrane helix</keyword>
<dbReference type="InterPro" id="IPR006214">
    <property type="entry name" value="Bax_inhibitor_1-related"/>
</dbReference>
<dbReference type="PANTHER" id="PTHR23291">
    <property type="entry name" value="BAX INHIBITOR-RELATED"/>
    <property type="match status" value="1"/>
</dbReference>
<proteinExistence type="inferred from homology"/>
<evidence type="ECO:0000313" key="7">
    <source>
        <dbReference type="EMBL" id="PIK59346.1"/>
    </source>
</evidence>
<accession>A0A2G8LGH0</accession>
<sequence length="265" mass="29792">MHLKNVYSCLAVAMFAAAAGSYVHIFTGFIQAGFLTSLAGIGLLIWLGMTPHTPENTPKRMGLLSGFAFMTGLSLGPLMMIVADIDVTIIPTAFLGTVVVFTSFTLAALFAQRRSFLYLGAPLMSGLSFLILLSFANIFFGSTMVFKLELYVGLLIFCGLVLFDTQLIVEKCRNGDKDYIWHCVDLFLDFVNIFRRLMVILASNKQVSGLEFKTRIRCLSDQRHDHLWNRRSVVSREMLQQTYIGRDVLEKTPTRTRMIFSRDAN</sequence>
<dbReference type="GO" id="GO:0033119">
    <property type="term" value="P:negative regulation of RNA splicing"/>
    <property type="evidence" value="ECO:0007669"/>
    <property type="project" value="TreeGrafter"/>
</dbReference>
<dbReference type="Proteomes" id="UP000230750">
    <property type="component" value="Unassembled WGS sequence"/>
</dbReference>
<dbReference type="AlphaFoldDB" id="A0A2G8LGH0"/>